<proteinExistence type="predicted"/>
<name>M1I8J3_9CAUD</name>
<dbReference type="EMBL" id="KC330679">
    <property type="protein sequence ID" value="AGE60727.1"/>
    <property type="molecule type" value="Genomic_DNA"/>
</dbReference>
<accession>M1I8J3</accession>
<keyword evidence="2" id="KW-1185">Reference proteome</keyword>
<dbReference type="Proteomes" id="UP000011292">
    <property type="component" value="Segment"/>
</dbReference>
<protein>
    <submittedName>
        <fullName evidence="1">Uncharacterized protein</fullName>
    </submittedName>
</protein>
<dbReference type="RefSeq" id="YP_007517584.1">
    <property type="nucleotide sequence ID" value="NC_020479.1"/>
</dbReference>
<evidence type="ECO:0000313" key="1">
    <source>
        <dbReference type="EMBL" id="AGE60727.1"/>
    </source>
</evidence>
<evidence type="ECO:0000313" key="2">
    <source>
        <dbReference type="Proteomes" id="UP000011292"/>
    </source>
</evidence>
<dbReference type="KEGG" id="vg:14697862"/>
<sequence length="127" mass="14424">MVKTIRGGTRMSQRQELMESFMQVYKEGGRQNLVESISEANEQSDNDPIIVAMSIVVPTEEMAMMRVVSTDHLIGYANEFLKSVGDSAYIHIKEIASQHDRIKLLESFHSKSIDEIIEDNKHLQEGI</sequence>
<reference evidence="1 2" key="1">
    <citation type="journal article" date="2013" name="Virology">
        <title>Genomic characterization of six novel Bacillus pumilus bacteriophages.</title>
        <authorList>
            <person name="Lorenz L."/>
            <person name="Lins B."/>
            <person name="Barrett J."/>
            <person name="Montgomery A."/>
            <person name="Trapani S."/>
            <person name="Schindler A."/>
            <person name="Christie G.E."/>
            <person name="Cresawn S.G."/>
            <person name="Temple L."/>
        </authorList>
    </citation>
    <scope>NUCLEOTIDE SEQUENCE [LARGE SCALE GENOMIC DNA]</scope>
</reference>
<gene>
    <name evidence="1" type="ORF">CURLY_40</name>
</gene>
<organism evidence="1 2">
    <name type="scientific">Bacillus phage Curly</name>
    <dbReference type="NCBI Taxonomy" id="2880541"/>
    <lineage>
        <taxon>Viruses</taxon>
        <taxon>Duplodnaviria</taxon>
        <taxon>Heunggongvirae</taxon>
        <taxon>Uroviricota</taxon>
        <taxon>Caudoviricetes</taxon>
        <taxon>Ehrlichviridae</taxon>
        <taxon>Andromedavirus</taxon>
        <taxon>Andromedavirus bolokhovo</taxon>
        <taxon>Andromedavirus curly</taxon>
    </lineage>
</organism>
<dbReference type="GeneID" id="14697862"/>